<proteinExistence type="predicted"/>
<keyword evidence="1" id="KW-0812">Transmembrane</keyword>
<dbReference type="PANTHER" id="PTHR42208">
    <property type="entry name" value="HEAVY METAL TRANSPORTER-RELATED"/>
    <property type="match status" value="1"/>
</dbReference>
<dbReference type="EMBL" id="CP042435">
    <property type="protein sequence ID" value="QEC70065.1"/>
    <property type="molecule type" value="Genomic_DNA"/>
</dbReference>
<dbReference type="Pfam" id="PF13386">
    <property type="entry name" value="DsbD_2"/>
    <property type="match status" value="1"/>
</dbReference>
<dbReference type="AlphaFoldDB" id="A0A5B8VGC2"/>
<dbReference type="InterPro" id="IPR039447">
    <property type="entry name" value="UreH-like_TM_dom"/>
</dbReference>
<protein>
    <submittedName>
        <fullName evidence="3">Sulfite exporter TauE/SafE family protein</fullName>
    </submittedName>
</protein>
<accession>A0A5B8VGC2</accession>
<keyword evidence="1" id="KW-1133">Transmembrane helix</keyword>
<evidence type="ECO:0000256" key="1">
    <source>
        <dbReference type="SAM" id="Phobius"/>
    </source>
</evidence>
<feature type="transmembrane region" description="Helical" evidence="1">
    <location>
        <begin position="129"/>
        <end position="148"/>
    </location>
</feature>
<feature type="transmembrane region" description="Helical" evidence="1">
    <location>
        <begin position="53"/>
        <end position="72"/>
    </location>
</feature>
<dbReference type="KEGG" id="pgin:FRZ67_23190"/>
<reference evidence="3 4" key="1">
    <citation type="journal article" date="2016" name="Int. J. Syst. Evol. Microbiol.">
        <title>Panacibacter ginsenosidivorans gen. nov., sp. nov., with ginsenoside converting activity isolated from soil of a ginseng field.</title>
        <authorList>
            <person name="Siddiqi M.Z."/>
            <person name="Muhammad Shafi S."/>
            <person name="Choi K.D."/>
            <person name="Im W.T."/>
        </authorList>
    </citation>
    <scope>NUCLEOTIDE SEQUENCE [LARGE SCALE GENOMIC DNA]</scope>
    <source>
        <strain evidence="3 4">Gsoil1550</strain>
    </source>
</reference>
<feature type="transmembrane region" description="Helical" evidence="1">
    <location>
        <begin position="160"/>
        <end position="185"/>
    </location>
</feature>
<keyword evidence="4" id="KW-1185">Reference proteome</keyword>
<evidence type="ECO:0000313" key="4">
    <source>
        <dbReference type="Proteomes" id="UP000321533"/>
    </source>
</evidence>
<feature type="domain" description="Urease accessory protein UreH-like transmembrane" evidence="2">
    <location>
        <begin position="9"/>
        <end position="206"/>
    </location>
</feature>
<keyword evidence="1" id="KW-0472">Membrane</keyword>
<evidence type="ECO:0000259" key="2">
    <source>
        <dbReference type="Pfam" id="PF13386"/>
    </source>
</evidence>
<evidence type="ECO:0000313" key="3">
    <source>
        <dbReference type="EMBL" id="QEC70065.1"/>
    </source>
</evidence>
<dbReference type="RefSeq" id="WP_147192941.1">
    <property type="nucleotide sequence ID" value="NZ_CP042435.1"/>
</dbReference>
<organism evidence="3 4">
    <name type="scientific">Panacibacter ginsenosidivorans</name>
    <dbReference type="NCBI Taxonomy" id="1813871"/>
    <lineage>
        <taxon>Bacteria</taxon>
        <taxon>Pseudomonadati</taxon>
        <taxon>Bacteroidota</taxon>
        <taxon>Chitinophagia</taxon>
        <taxon>Chitinophagales</taxon>
        <taxon>Chitinophagaceae</taxon>
        <taxon>Panacibacter</taxon>
    </lineage>
</organism>
<feature type="transmembrane region" description="Helical" evidence="1">
    <location>
        <begin position="197"/>
        <end position="220"/>
    </location>
</feature>
<dbReference type="PANTHER" id="PTHR42208:SF1">
    <property type="entry name" value="HEAVY METAL TRANSPORTER"/>
    <property type="match status" value="1"/>
</dbReference>
<dbReference type="Proteomes" id="UP000321533">
    <property type="component" value="Chromosome"/>
</dbReference>
<gene>
    <name evidence="3" type="ORF">FRZ67_23190</name>
</gene>
<name>A0A5B8VGC2_9BACT</name>
<feature type="transmembrane region" description="Helical" evidence="1">
    <location>
        <begin position="78"/>
        <end position="100"/>
    </location>
</feature>
<dbReference type="OrthoDB" id="594443at2"/>
<feature type="transmembrane region" description="Helical" evidence="1">
    <location>
        <begin position="6"/>
        <end position="32"/>
    </location>
</feature>
<sequence length="236" mass="25569">MSWQIFISAFSIGLLSSFHCVGMCGAIAFSLPTQNLPQLKKITAIVLYNTGRIVTYATLGTIFGLAGRQIYLGGFQQWFSIIAGCVILVIAIQSLLRYSFFHLRSFNKLNLFVQQLVSKFINNSSLKSVFLLGMANGLLPCGLVYLAIAGALGTGSVDGAAFFMMSFGLGTFPAMFALSYFGFFINISVRNTIKKAVPWFIAAMGALLIVRGMGLGIAYLSPELTNTAQHTISCHK</sequence>